<keyword evidence="2" id="KW-1185">Reference proteome</keyword>
<reference evidence="1 2" key="1">
    <citation type="journal article" date="2019" name="Int. J. Syst. Evol. Microbiol.">
        <title>The Global Catalogue of Microorganisms (GCM) 10K type strain sequencing project: providing services to taxonomists for standard genome sequencing and annotation.</title>
        <authorList>
            <consortium name="The Broad Institute Genomics Platform"/>
            <consortium name="The Broad Institute Genome Sequencing Center for Infectious Disease"/>
            <person name="Wu L."/>
            <person name="Ma J."/>
        </authorList>
    </citation>
    <scope>NUCLEOTIDE SEQUENCE [LARGE SCALE GENOMIC DNA]</scope>
    <source>
        <strain evidence="1 2">JCM 6886</strain>
    </source>
</reference>
<protein>
    <submittedName>
        <fullName evidence="1">Uncharacterized protein</fullName>
    </submittedName>
</protein>
<dbReference type="RefSeq" id="WP_286304554.1">
    <property type="nucleotide sequence ID" value="NZ_AP027741.1"/>
</dbReference>
<comment type="caution">
    <text evidence="1">The sequence shown here is derived from an EMBL/GenBank/DDBJ whole genome shotgun (WGS) entry which is preliminary data.</text>
</comment>
<proteinExistence type="predicted"/>
<evidence type="ECO:0000313" key="1">
    <source>
        <dbReference type="EMBL" id="GAA0222566.1"/>
    </source>
</evidence>
<dbReference type="EMBL" id="BAAADG010000004">
    <property type="protein sequence ID" value="GAA0222566.1"/>
    <property type="molecule type" value="Genomic_DNA"/>
</dbReference>
<organism evidence="1 2">
    <name type="scientific">Methylophaga marina</name>
    <dbReference type="NCBI Taxonomy" id="45495"/>
    <lineage>
        <taxon>Bacteria</taxon>
        <taxon>Pseudomonadati</taxon>
        <taxon>Pseudomonadota</taxon>
        <taxon>Gammaproteobacteria</taxon>
        <taxon>Thiotrichales</taxon>
        <taxon>Piscirickettsiaceae</taxon>
        <taxon>Methylophaga</taxon>
    </lineage>
</organism>
<sequence>MIDNTEVLKQLYTLSQAEQTGTFFITTIQNRACHILLEQGRVVALSHGPHRGEQVLEHWSEMEVERYSFKPNVKMPLAGRSFLDDDTNIFRFLNVSFDSERDDVPHSVSASKKRIYRGVEIEENGRTAASQTPSPKVKKPLRIYRGQVIDD</sequence>
<gene>
    <name evidence="1" type="ORF">GCM10008964_12620</name>
</gene>
<name>A0ABN0TIJ3_9GAMM</name>
<accession>A0ABN0TIJ3</accession>
<evidence type="ECO:0000313" key="2">
    <source>
        <dbReference type="Proteomes" id="UP001501476"/>
    </source>
</evidence>
<dbReference type="Proteomes" id="UP001501476">
    <property type="component" value="Unassembled WGS sequence"/>
</dbReference>